<dbReference type="EnsemblBacteria" id="ABK77144">
    <property type="protein sequence ID" value="ABK77144"/>
    <property type="gene ID" value="CENSYa_0511"/>
</dbReference>
<dbReference type="EMBL" id="DP000238">
    <property type="protein sequence ID" value="ABK77144.1"/>
    <property type="molecule type" value="Genomic_DNA"/>
</dbReference>
<name>A0RUX7_CENSY</name>
<gene>
    <name evidence="1" type="ordered locus">CENSYa_0511</name>
</gene>
<accession>A0RUX7</accession>
<sequence>MHIHYIWQKLRTTMVHASPEERKGELEALVSKVNALEADGTDAGLADVLRAMIQEESHLISEHDHLKKAIDQVTFMVMDIKNKS</sequence>
<evidence type="ECO:0000313" key="2">
    <source>
        <dbReference type="Proteomes" id="UP000000758"/>
    </source>
</evidence>
<proteinExistence type="predicted"/>
<dbReference type="HOGENOM" id="CLU_2613420_0_0_2"/>
<organism evidence="1 2">
    <name type="scientific">Cenarchaeum symbiosum (strain A)</name>
    <dbReference type="NCBI Taxonomy" id="414004"/>
    <lineage>
        <taxon>Archaea</taxon>
        <taxon>Nitrososphaerota</taxon>
        <taxon>Candidatus Cenarchaeales</taxon>
        <taxon>Candidatus Cenarchaeaceae</taxon>
        <taxon>Candidatus Cenarchaeum</taxon>
    </lineage>
</organism>
<evidence type="ECO:0000313" key="1">
    <source>
        <dbReference type="EMBL" id="ABK77144.1"/>
    </source>
</evidence>
<dbReference type="AlphaFoldDB" id="A0RUX7"/>
<dbReference type="Proteomes" id="UP000000758">
    <property type="component" value="Chromosome"/>
</dbReference>
<dbReference type="KEGG" id="csy:CENSYa_0511"/>
<keyword evidence="2" id="KW-1185">Reference proteome</keyword>
<protein>
    <submittedName>
        <fullName evidence="1">Uncharacterized protein</fullName>
    </submittedName>
</protein>
<reference evidence="1 2" key="1">
    <citation type="journal article" date="2006" name="Proc. Natl. Acad. Sci. U.S.A.">
        <title>Genomic analysis of the uncultivated marine crenarchaeote Cenarchaeum symbiosum.</title>
        <authorList>
            <person name="Hallam S.J."/>
            <person name="Konstantinidis K.T."/>
            <person name="Putnam N."/>
            <person name="Schleper C."/>
            <person name="Watanabe Y."/>
            <person name="Sugahara J."/>
            <person name="Preston C."/>
            <person name="de la Torre J."/>
            <person name="Richardson P.M."/>
            <person name="DeLong E.F."/>
        </authorList>
    </citation>
    <scope>NUCLEOTIDE SEQUENCE [LARGE SCALE GENOMIC DNA]</scope>
    <source>
        <strain evidence="2">A</strain>
    </source>
</reference>